<proteinExistence type="predicted"/>
<evidence type="ECO:0000313" key="2">
    <source>
        <dbReference type="Proteomes" id="UP000481153"/>
    </source>
</evidence>
<reference evidence="1 2" key="1">
    <citation type="submission" date="2019-07" db="EMBL/GenBank/DDBJ databases">
        <title>Genomics analysis of Aphanomyces spp. identifies a new class of oomycete effector associated with host adaptation.</title>
        <authorList>
            <person name="Gaulin E."/>
        </authorList>
    </citation>
    <scope>NUCLEOTIDE SEQUENCE [LARGE SCALE GENOMIC DNA]</scope>
    <source>
        <strain evidence="1 2">ATCC 201684</strain>
    </source>
</reference>
<name>A0A6G0WB21_9STRA</name>
<accession>A0A6G0WB21</accession>
<organism evidence="1 2">
    <name type="scientific">Aphanomyces euteiches</name>
    <dbReference type="NCBI Taxonomy" id="100861"/>
    <lineage>
        <taxon>Eukaryota</taxon>
        <taxon>Sar</taxon>
        <taxon>Stramenopiles</taxon>
        <taxon>Oomycota</taxon>
        <taxon>Saprolegniomycetes</taxon>
        <taxon>Saprolegniales</taxon>
        <taxon>Verrucalvaceae</taxon>
        <taxon>Aphanomyces</taxon>
    </lineage>
</organism>
<comment type="caution">
    <text evidence="1">The sequence shown here is derived from an EMBL/GenBank/DDBJ whole genome shotgun (WGS) entry which is preliminary data.</text>
</comment>
<sequence length="86" mass="9555">MVNLCVTNTEIHDLNPAAGFCQDSTSKAMYQCSNAMYQCSKAMYQCLSIQSTTTCLVCSSPAAFHSPAQHLDFLSRWHQCNKTNII</sequence>
<dbReference type="AlphaFoldDB" id="A0A6G0WB21"/>
<keyword evidence="2" id="KW-1185">Reference proteome</keyword>
<dbReference type="Proteomes" id="UP000481153">
    <property type="component" value="Unassembled WGS sequence"/>
</dbReference>
<gene>
    <name evidence="1" type="ORF">Ae201684_017149</name>
</gene>
<evidence type="ECO:0000313" key="1">
    <source>
        <dbReference type="EMBL" id="KAF0724098.1"/>
    </source>
</evidence>
<dbReference type="EMBL" id="VJMJ01000282">
    <property type="protein sequence ID" value="KAF0724098.1"/>
    <property type="molecule type" value="Genomic_DNA"/>
</dbReference>
<protein>
    <submittedName>
        <fullName evidence="1">Uncharacterized protein</fullName>
    </submittedName>
</protein>